<dbReference type="Pfam" id="PF09182">
    <property type="entry name" value="PuR_N"/>
    <property type="match status" value="1"/>
</dbReference>
<gene>
    <name evidence="2" type="ORF">NCTC13645_02031</name>
</gene>
<dbReference type="GO" id="GO:0006355">
    <property type="term" value="P:regulation of DNA-templated transcription"/>
    <property type="evidence" value="ECO:0007669"/>
    <property type="project" value="InterPro"/>
</dbReference>
<reference evidence="2 3" key="1">
    <citation type="submission" date="2018-06" db="EMBL/GenBank/DDBJ databases">
        <authorList>
            <consortium name="Pathogen Informatics"/>
            <person name="Doyle S."/>
        </authorList>
    </citation>
    <scope>NUCLEOTIDE SEQUENCE [LARGE SCALE GENOMIC DNA]</scope>
    <source>
        <strain evidence="2 3">NCTC13645</strain>
    </source>
</reference>
<organism evidence="2 3">
    <name type="scientific">Weissella viridescens</name>
    <name type="common">Lactobacillus viridescens</name>
    <dbReference type="NCBI Taxonomy" id="1629"/>
    <lineage>
        <taxon>Bacteria</taxon>
        <taxon>Bacillati</taxon>
        <taxon>Bacillota</taxon>
        <taxon>Bacilli</taxon>
        <taxon>Lactobacillales</taxon>
        <taxon>Lactobacillaceae</taxon>
        <taxon>Weissella</taxon>
    </lineage>
</organism>
<protein>
    <submittedName>
        <fullName evidence="2">Pur operon repressor</fullName>
    </submittedName>
</protein>
<dbReference type="AlphaFoldDB" id="A0A380P6S0"/>
<dbReference type="GO" id="GO:0003677">
    <property type="term" value="F:DNA binding"/>
    <property type="evidence" value="ECO:0007669"/>
    <property type="project" value="InterPro"/>
</dbReference>
<dbReference type="Proteomes" id="UP000254621">
    <property type="component" value="Unassembled WGS sequence"/>
</dbReference>
<feature type="domain" description="Bacterial purine repressor N-terminal" evidence="1">
    <location>
        <begin position="4"/>
        <end position="34"/>
    </location>
</feature>
<dbReference type="InterPro" id="IPR015265">
    <property type="entry name" value="PuR_N"/>
</dbReference>
<evidence type="ECO:0000313" key="2">
    <source>
        <dbReference type="EMBL" id="SUP60910.1"/>
    </source>
</evidence>
<accession>A0A380P6S0</accession>
<sequence length="46" mass="5649">MKTRRSDRLVDMTYYLLERPRTLVSLTHFQMNMKVQSLQFLKILVF</sequence>
<dbReference type="InterPro" id="IPR036388">
    <property type="entry name" value="WH-like_DNA-bd_sf"/>
</dbReference>
<dbReference type="EMBL" id="UHIV01000005">
    <property type="protein sequence ID" value="SUP60910.1"/>
    <property type="molecule type" value="Genomic_DNA"/>
</dbReference>
<dbReference type="SUPFAM" id="SSF46785">
    <property type="entry name" value="Winged helix' DNA-binding domain"/>
    <property type="match status" value="1"/>
</dbReference>
<evidence type="ECO:0000313" key="3">
    <source>
        <dbReference type="Proteomes" id="UP000254621"/>
    </source>
</evidence>
<evidence type="ECO:0000259" key="1">
    <source>
        <dbReference type="Pfam" id="PF09182"/>
    </source>
</evidence>
<dbReference type="InterPro" id="IPR036390">
    <property type="entry name" value="WH_DNA-bd_sf"/>
</dbReference>
<proteinExistence type="predicted"/>
<name>A0A380P6S0_WEIVI</name>
<dbReference type="Gene3D" id="1.10.10.10">
    <property type="entry name" value="Winged helix-like DNA-binding domain superfamily/Winged helix DNA-binding domain"/>
    <property type="match status" value="1"/>
</dbReference>